<name>A0ABS6HIB9_9PROT</name>
<dbReference type="InterPro" id="IPR050570">
    <property type="entry name" value="Cell_wall_metabolism_enzyme"/>
</dbReference>
<dbReference type="SUPFAM" id="SSF51261">
    <property type="entry name" value="Duplicated hybrid motif"/>
    <property type="match status" value="1"/>
</dbReference>
<evidence type="ECO:0000313" key="5">
    <source>
        <dbReference type="Proteomes" id="UP000689967"/>
    </source>
</evidence>
<keyword evidence="1 2" id="KW-0732">Signal</keyword>
<dbReference type="PANTHER" id="PTHR21666:SF289">
    <property type="entry name" value="L-ALA--D-GLU ENDOPEPTIDASE"/>
    <property type="match status" value="1"/>
</dbReference>
<dbReference type="Gene3D" id="2.70.70.10">
    <property type="entry name" value="Glucose Permease (Domain IIA)"/>
    <property type="match status" value="1"/>
</dbReference>
<feature type="domain" description="M23ase beta-sheet core" evidence="3">
    <location>
        <begin position="44"/>
        <end position="141"/>
    </location>
</feature>
<organism evidence="4 5">
    <name type="scientific">Falsiroseomonas oleicola</name>
    <dbReference type="NCBI Taxonomy" id="2801474"/>
    <lineage>
        <taxon>Bacteria</taxon>
        <taxon>Pseudomonadati</taxon>
        <taxon>Pseudomonadota</taxon>
        <taxon>Alphaproteobacteria</taxon>
        <taxon>Acetobacterales</taxon>
        <taxon>Roseomonadaceae</taxon>
        <taxon>Falsiroseomonas</taxon>
    </lineage>
</organism>
<sequence length="163" mass="17123">MGLRCIILGITLAFVPATGMAAPCPAAMPVAGELSSGFGPRHGRMHSGIDLRAPEGTTVIAAGRGVVLFAGRYFDYGLMVEIEHPDGSRARYAHLARFAPGIRAGTLVNAAVEIGVVGRTGRTTGANLHVELRRGGRPENPWPWLTRTACVPLTEVAEAPTAQ</sequence>
<dbReference type="InterPro" id="IPR011055">
    <property type="entry name" value="Dup_hybrid_motif"/>
</dbReference>
<feature type="chain" id="PRO_5046622304" evidence="2">
    <location>
        <begin position="22"/>
        <end position="163"/>
    </location>
</feature>
<dbReference type="CDD" id="cd12797">
    <property type="entry name" value="M23_peptidase"/>
    <property type="match status" value="1"/>
</dbReference>
<evidence type="ECO:0000259" key="3">
    <source>
        <dbReference type="Pfam" id="PF01551"/>
    </source>
</evidence>
<protein>
    <submittedName>
        <fullName evidence="4">M23 family metallopeptidase</fullName>
    </submittedName>
</protein>
<dbReference type="InterPro" id="IPR016047">
    <property type="entry name" value="M23ase_b-sheet_dom"/>
</dbReference>
<accession>A0ABS6HIB9</accession>
<evidence type="ECO:0000256" key="2">
    <source>
        <dbReference type="SAM" id="SignalP"/>
    </source>
</evidence>
<reference evidence="4 5" key="1">
    <citation type="submission" date="2021-01" db="EMBL/GenBank/DDBJ databases">
        <title>Roseomonas sp. nov, a bacterium isolated from an oil production mixture in Yumen Oilfield.</title>
        <authorList>
            <person name="Wu D."/>
        </authorList>
    </citation>
    <scope>NUCLEOTIDE SEQUENCE [LARGE SCALE GENOMIC DNA]</scope>
    <source>
        <strain evidence="4 5">ROY-5-3</strain>
    </source>
</reference>
<dbReference type="EMBL" id="JAERQM010000013">
    <property type="protein sequence ID" value="MBU8547226.1"/>
    <property type="molecule type" value="Genomic_DNA"/>
</dbReference>
<feature type="signal peptide" evidence="2">
    <location>
        <begin position="1"/>
        <end position="21"/>
    </location>
</feature>
<dbReference type="Pfam" id="PF01551">
    <property type="entry name" value="Peptidase_M23"/>
    <property type="match status" value="1"/>
</dbReference>
<gene>
    <name evidence="4" type="ORF">JJQ90_26145</name>
</gene>
<dbReference type="PANTHER" id="PTHR21666">
    <property type="entry name" value="PEPTIDASE-RELATED"/>
    <property type="match status" value="1"/>
</dbReference>
<dbReference type="Proteomes" id="UP000689967">
    <property type="component" value="Unassembled WGS sequence"/>
</dbReference>
<evidence type="ECO:0000313" key="4">
    <source>
        <dbReference type="EMBL" id="MBU8547226.1"/>
    </source>
</evidence>
<keyword evidence="5" id="KW-1185">Reference proteome</keyword>
<evidence type="ECO:0000256" key="1">
    <source>
        <dbReference type="ARBA" id="ARBA00022729"/>
    </source>
</evidence>
<proteinExistence type="predicted"/>
<comment type="caution">
    <text evidence="4">The sequence shown here is derived from an EMBL/GenBank/DDBJ whole genome shotgun (WGS) entry which is preliminary data.</text>
</comment>